<gene>
    <name evidence="1" type="ORF">H8E79_06520</name>
</gene>
<dbReference type="Proteomes" id="UP000599024">
    <property type="component" value="Unassembled WGS sequence"/>
</dbReference>
<dbReference type="AlphaFoldDB" id="A0A8J6NB31"/>
<proteinExistence type="predicted"/>
<comment type="caution">
    <text evidence="1">The sequence shown here is derived from an EMBL/GenBank/DDBJ whole genome shotgun (WGS) entry which is preliminary data.</text>
</comment>
<protein>
    <recommendedName>
        <fullName evidence="3">Conjugal transfer protein TraB</fullName>
    </recommendedName>
</protein>
<dbReference type="EMBL" id="JACNLK010000054">
    <property type="protein sequence ID" value="MBC8208804.1"/>
    <property type="molecule type" value="Genomic_DNA"/>
</dbReference>
<evidence type="ECO:0008006" key="3">
    <source>
        <dbReference type="Google" id="ProtNLM"/>
    </source>
</evidence>
<sequence length="59" mass="6772">MSKHETQSSQTPTISDETLLKISKEIAIKFIEVGRITPTTFNETFPQIHNTIKETILKR</sequence>
<organism evidence="1 2">
    <name type="scientific">Candidatus Desulfatifera sulfidica</name>
    <dbReference type="NCBI Taxonomy" id="2841691"/>
    <lineage>
        <taxon>Bacteria</taxon>
        <taxon>Pseudomonadati</taxon>
        <taxon>Thermodesulfobacteriota</taxon>
        <taxon>Desulfobulbia</taxon>
        <taxon>Desulfobulbales</taxon>
        <taxon>Desulfobulbaceae</taxon>
        <taxon>Candidatus Desulfatifera</taxon>
    </lineage>
</organism>
<name>A0A8J6NB31_9BACT</name>
<evidence type="ECO:0000313" key="2">
    <source>
        <dbReference type="Proteomes" id="UP000599024"/>
    </source>
</evidence>
<accession>A0A8J6NB31</accession>
<evidence type="ECO:0000313" key="1">
    <source>
        <dbReference type="EMBL" id="MBC8208804.1"/>
    </source>
</evidence>
<reference evidence="1 2" key="1">
    <citation type="submission" date="2020-08" db="EMBL/GenBank/DDBJ databases">
        <title>Bridging the membrane lipid divide: bacteria of the FCB group superphylum have the potential to synthesize archaeal ether lipids.</title>
        <authorList>
            <person name="Villanueva L."/>
            <person name="Von Meijenfeldt F.A.B."/>
            <person name="Westbye A.B."/>
            <person name="Yadav S."/>
            <person name="Hopmans E.C."/>
            <person name="Dutilh B.E."/>
            <person name="Sinninghe Damste J.S."/>
        </authorList>
    </citation>
    <scope>NUCLEOTIDE SEQUENCE [LARGE SCALE GENOMIC DNA]</scope>
    <source>
        <strain evidence="1">NIOZ-UU81</strain>
    </source>
</reference>